<evidence type="ECO:0000313" key="2">
    <source>
        <dbReference type="EMBL" id="GIN63743.1"/>
    </source>
</evidence>
<dbReference type="EMBL" id="BORC01000008">
    <property type="protein sequence ID" value="GIN63743.1"/>
    <property type="molecule type" value="Genomic_DNA"/>
</dbReference>
<name>A0A919WL54_9BACI</name>
<feature type="domain" description="N-acetyltransferase" evidence="1">
    <location>
        <begin position="1"/>
        <end position="150"/>
    </location>
</feature>
<dbReference type="Proteomes" id="UP000682111">
    <property type="component" value="Unassembled WGS sequence"/>
</dbReference>
<dbReference type="CDD" id="cd04301">
    <property type="entry name" value="NAT_SF"/>
    <property type="match status" value="1"/>
</dbReference>
<dbReference type="Gene3D" id="3.40.630.30">
    <property type="match status" value="1"/>
</dbReference>
<evidence type="ECO:0000259" key="1">
    <source>
        <dbReference type="PROSITE" id="PS51186"/>
    </source>
</evidence>
<dbReference type="SUPFAM" id="SSF55729">
    <property type="entry name" value="Acyl-CoA N-acyltransferases (Nat)"/>
    <property type="match status" value="1"/>
</dbReference>
<dbReference type="RefSeq" id="WP_137742964.1">
    <property type="nucleotide sequence ID" value="NZ_BORC01000008.1"/>
</dbReference>
<dbReference type="OrthoDB" id="46888at2"/>
<reference evidence="2" key="1">
    <citation type="submission" date="2021-03" db="EMBL/GenBank/DDBJ databases">
        <title>Antimicrobial resistance genes in bacteria isolated from Japanese honey, and their potential for conferring macrolide and lincosamide resistance in the American foulbrood pathogen Paenibacillus larvae.</title>
        <authorList>
            <person name="Okamoto M."/>
            <person name="Kumagai M."/>
            <person name="Kanamori H."/>
            <person name="Takamatsu D."/>
        </authorList>
    </citation>
    <scope>NUCLEOTIDE SEQUENCE</scope>
    <source>
        <strain evidence="2">J27TS8</strain>
    </source>
</reference>
<sequence>MIKEFLIEEYGKEVLELQKRSYQVEAELIGSNEIPPLKETLAQLKQCGEAFIGYFIDGQLVGVLSFKIVKDVIDLHRVMVHPAYFRKGIAKQMVEYIEKKWESRPMMIVSTGAKNLPAIKFYSRLGFEKSGESVFGDIGVIHFMKRLKRDG</sequence>
<dbReference type="InterPro" id="IPR000182">
    <property type="entry name" value="GNAT_dom"/>
</dbReference>
<protein>
    <submittedName>
        <fullName evidence="2">N-acetyltransferase</fullName>
    </submittedName>
</protein>
<dbReference type="AlphaFoldDB" id="A0A919WL54"/>
<dbReference type="PROSITE" id="PS51186">
    <property type="entry name" value="GNAT"/>
    <property type="match status" value="1"/>
</dbReference>
<dbReference type="InterPro" id="IPR050276">
    <property type="entry name" value="MshD_Acetyltransferase"/>
</dbReference>
<evidence type="ECO:0000313" key="3">
    <source>
        <dbReference type="Proteomes" id="UP000682111"/>
    </source>
</evidence>
<proteinExistence type="predicted"/>
<dbReference type="Pfam" id="PF00583">
    <property type="entry name" value="Acetyltransf_1"/>
    <property type="match status" value="1"/>
</dbReference>
<dbReference type="PANTHER" id="PTHR43617">
    <property type="entry name" value="L-AMINO ACID N-ACETYLTRANSFERASE"/>
    <property type="match status" value="1"/>
</dbReference>
<comment type="caution">
    <text evidence="2">The sequence shown here is derived from an EMBL/GenBank/DDBJ whole genome shotgun (WGS) entry which is preliminary data.</text>
</comment>
<dbReference type="GO" id="GO:0016747">
    <property type="term" value="F:acyltransferase activity, transferring groups other than amino-acyl groups"/>
    <property type="evidence" value="ECO:0007669"/>
    <property type="project" value="InterPro"/>
</dbReference>
<keyword evidence="3" id="KW-1185">Reference proteome</keyword>
<gene>
    <name evidence="2" type="ORF">J27TS8_37360</name>
</gene>
<dbReference type="InterPro" id="IPR016181">
    <property type="entry name" value="Acyl_CoA_acyltransferase"/>
</dbReference>
<accession>A0A919WL54</accession>
<organism evidence="2 3">
    <name type="scientific">Robertmurraya siralis</name>
    <dbReference type="NCBI Taxonomy" id="77777"/>
    <lineage>
        <taxon>Bacteria</taxon>
        <taxon>Bacillati</taxon>
        <taxon>Bacillota</taxon>
        <taxon>Bacilli</taxon>
        <taxon>Bacillales</taxon>
        <taxon>Bacillaceae</taxon>
        <taxon>Robertmurraya</taxon>
    </lineage>
</organism>